<name>A0A7C8PS38_ORBOL</name>
<protein>
    <submittedName>
        <fullName evidence="1">Uncharacterized protein</fullName>
    </submittedName>
</protein>
<gene>
    <name evidence="1" type="ORF">EYR41_008781</name>
</gene>
<evidence type="ECO:0000313" key="2">
    <source>
        <dbReference type="Proteomes" id="UP000297595"/>
    </source>
</evidence>
<accession>A0A7C8PS38</accession>
<evidence type="ECO:0000313" key="1">
    <source>
        <dbReference type="EMBL" id="TGJ67211.1"/>
    </source>
</evidence>
<dbReference type="AlphaFoldDB" id="A0A7C8PS38"/>
<organism evidence="1 2">
    <name type="scientific">Orbilia oligospora</name>
    <name type="common">Nematode-trapping fungus</name>
    <name type="synonym">Arthrobotrys oligospora</name>
    <dbReference type="NCBI Taxonomy" id="2813651"/>
    <lineage>
        <taxon>Eukaryota</taxon>
        <taxon>Fungi</taxon>
        <taxon>Dikarya</taxon>
        <taxon>Ascomycota</taxon>
        <taxon>Pezizomycotina</taxon>
        <taxon>Orbiliomycetes</taxon>
        <taxon>Orbiliales</taxon>
        <taxon>Orbiliaceae</taxon>
        <taxon>Orbilia</taxon>
    </lineage>
</organism>
<sequence length="394" mass="44999">MFLPKPPQSSSLDIFPLEILLQILQNLTIPSLHTILRLYRRSRITFSTYHTQIINHILLSTLPDPKFPTYFPHTHNGVMYPHPPSKPLQTSHVESYTQLRYAQSLVSLSDAISSLTTYIYSITSPQILDKITPRGTILLNRFAQFPYEEALTSTIYRIVISNSQTFFYTSQLELTQTFSNSSSFIPPPRPPPPEYPESVARRILPPELLPKETSPDEIISQLSNIHGPKTSFLKRQTYRYLRRLVLGALTIYLKQHEFFNGVCIIPSWEYMHDSASIRDGLFLYLGIHPKLLFKVLVQCNFEDKGKAIRGIGGDRLSSKEKREKKARPAVAVELGKAYAIVCKVTHEHLEEMKRYEKRKPVLADFEEVFNINHRGGVAPSSPVSLAQAKKFGMT</sequence>
<proteinExistence type="predicted"/>
<dbReference type="Proteomes" id="UP000297595">
    <property type="component" value="Unassembled WGS sequence"/>
</dbReference>
<comment type="caution">
    <text evidence="1">The sequence shown here is derived from an EMBL/GenBank/DDBJ whole genome shotgun (WGS) entry which is preliminary data.</text>
</comment>
<dbReference type="EMBL" id="SOZJ01000005">
    <property type="protein sequence ID" value="TGJ67211.1"/>
    <property type="molecule type" value="Genomic_DNA"/>
</dbReference>
<reference evidence="1 2" key="1">
    <citation type="submission" date="2019-03" db="EMBL/GenBank/DDBJ databases">
        <title>Nematode-trapping fungi genome.</title>
        <authorList>
            <person name="Vidal-Diez De Ulzurrun G."/>
        </authorList>
    </citation>
    <scope>NUCLEOTIDE SEQUENCE [LARGE SCALE GENOMIC DNA]</scope>
    <source>
        <strain evidence="1 2">TWF154</strain>
    </source>
</reference>